<name>A0AAD0RXA1_9NEIS</name>
<dbReference type="Pfam" id="PF13671">
    <property type="entry name" value="AAA_33"/>
    <property type="match status" value="1"/>
</dbReference>
<dbReference type="InterPro" id="IPR027417">
    <property type="entry name" value="P-loop_NTPase"/>
</dbReference>
<evidence type="ECO:0000313" key="1">
    <source>
        <dbReference type="EMBL" id="AXT46303.1"/>
    </source>
</evidence>
<accession>A0AAD0RXA1</accession>
<dbReference type="EMBL" id="CP031968">
    <property type="protein sequence ID" value="AXT46303.1"/>
    <property type="molecule type" value="Genomic_DNA"/>
</dbReference>
<dbReference type="KEGG" id="crz:D1345_08945"/>
<reference evidence="1 2" key="1">
    <citation type="submission" date="2018-08" db="EMBL/GenBank/DDBJ databases">
        <title>Complete genome sequence of JP2-74.</title>
        <authorList>
            <person name="Wu L."/>
        </authorList>
    </citation>
    <scope>NUCLEOTIDE SEQUENCE [LARGE SCALE GENOMIC DNA]</scope>
    <source>
        <strain evidence="1 2">JP2-74</strain>
    </source>
</reference>
<dbReference type="Proteomes" id="UP000259465">
    <property type="component" value="Chromosome"/>
</dbReference>
<protein>
    <submittedName>
        <fullName evidence="1">ATP-binding protein</fullName>
    </submittedName>
</protein>
<gene>
    <name evidence="1" type="ORF">D1345_08945</name>
</gene>
<keyword evidence="1" id="KW-0547">Nucleotide-binding</keyword>
<sequence>MSHHQETAMPSNEQSKDTAAATLHLVCGKIAAGKSTLTRNLAKQARTVLISEDEWLAQLYPGEIRTMTDYVRRSQSLKQALTAHIAALLRQGLSVVLDMPANTLDSRRWMRELIDASGAAHQLHLLDVSDEACKARLRQRNAKGAHPFSVSEAEFDHITRYFVPPSPQEGFNVVAHSNAEA</sequence>
<organism evidence="1 2">
    <name type="scientific">Chromobacterium rhizoryzae</name>
    <dbReference type="NCBI Taxonomy" id="1778675"/>
    <lineage>
        <taxon>Bacteria</taxon>
        <taxon>Pseudomonadati</taxon>
        <taxon>Pseudomonadota</taxon>
        <taxon>Betaproteobacteria</taxon>
        <taxon>Neisseriales</taxon>
        <taxon>Chromobacteriaceae</taxon>
        <taxon>Chromobacterium</taxon>
    </lineage>
</organism>
<dbReference type="Gene3D" id="3.40.50.300">
    <property type="entry name" value="P-loop containing nucleotide triphosphate hydrolases"/>
    <property type="match status" value="1"/>
</dbReference>
<keyword evidence="2" id="KW-1185">Reference proteome</keyword>
<dbReference type="GO" id="GO:0005524">
    <property type="term" value="F:ATP binding"/>
    <property type="evidence" value="ECO:0007669"/>
    <property type="project" value="UniProtKB-KW"/>
</dbReference>
<dbReference type="SUPFAM" id="SSF52540">
    <property type="entry name" value="P-loop containing nucleoside triphosphate hydrolases"/>
    <property type="match status" value="1"/>
</dbReference>
<evidence type="ECO:0000313" key="2">
    <source>
        <dbReference type="Proteomes" id="UP000259465"/>
    </source>
</evidence>
<dbReference type="AlphaFoldDB" id="A0AAD0RXA1"/>
<keyword evidence="1" id="KW-0067">ATP-binding</keyword>
<proteinExistence type="predicted"/>